<feature type="compositionally biased region" description="Basic and acidic residues" evidence="1">
    <location>
        <begin position="43"/>
        <end position="68"/>
    </location>
</feature>
<feature type="region of interest" description="Disordered" evidence="1">
    <location>
        <begin position="1"/>
        <end position="93"/>
    </location>
</feature>
<reference evidence="2 3" key="1">
    <citation type="submission" date="2015-09" db="EMBL/GenBank/DDBJ databases">
        <title>Atta colombica WGS genome.</title>
        <authorList>
            <person name="Nygaard S."/>
            <person name="Hu H."/>
            <person name="Boomsma J."/>
            <person name="Zhang G."/>
        </authorList>
    </citation>
    <scope>NUCLEOTIDE SEQUENCE [LARGE SCALE GENOMIC DNA]</scope>
    <source>
        <strain evidence="2">Treedump-2</strain>
        <tissue evidence="2">Whole body</tissue>
    </source>
</reference>
<evidence type="ECO:0000256" key="1">
    <source>
        <dbReference type="SAM" id="MobiDB-lite"/>
    </source>
</evidence>
<dbReference type="AlphaFoldDB" id="A0A195B6B3"/>
<evidence type="ECO:0000313" key="3">
    <source>
        <dbReference type="Proteomes" id="UP000078540"/>
    </source>
</evidence>
<keyword evidence="3" id="KW-1185">Reference proteome</keyword>
<accession>A0A195B6B3</accession>
<gene>
    <name evidence="2" type="ORF">ALC53_09572</name>
</gene>
<dbReference type="Proteomes" id="UP000078540">
    <property type="component" value="Unassembled WGS sequence"/>
</dbReference>
<dbReference type="EMBL" id="KQ976579">
    <property type="protein sequence ID" value="KYM80046.1"/>
    <property type="molecule type" value="Genomic_DNA"/>
</dbReference>
<proteinExistence type="predicted"/>
<name>A0A195B6B3_9HYME</name>
<organism evidence="2 3">
    <name type="scientific">Atta colombica</name>
    <dbReference type="NCBI Taxonomy" id="520822"/>
    <lineage>
        <taxon>Eukaryota</taxon>
        <taxon>Metazoa</taxon>
        <taxon>Ecdysozoa</taxon>
        <taxon>Arthropoda</taxon>
        <taxon>Hexapoda</taxon>
        <taxon>Insecta</taxon>
        <taxon>Pterygota</taxon>
        <taxon>Neoptera</taxon>
        <taxon>Endopterygota</taxon>
        <taxon>Hymenoptera</taxon>
        <taxon>Apocrita</taxon>
        <taxon>Aculeata</taxon>
        <taxon>Formicoidea</taxon>
        <taxon>Formicidae</taxon>
        <taxon>Myrmicinae</taxon>
        <taxon>Atta</taxon>
    </lineage>
</organism>
<evidence type="ECO:0000313" key="2">
    <source>
        <dbReference type="EMBL" id="KYM80046.1"/>
    </source>
</evidence>
<sequence length="93" mass="10989">MKDERQGRKQVTRERERKRQGENDRKIEDRDGIGSQSGINQHKTYERRENGIDASYKREQGTEQRVNPEEESNGEYGSATRTECEETQTNQKR</sequence>
<feature type="compositionally biased region" description="Basic and acidic residues" evidence="1">
    <location>
        <begin position="1"/>
        <end position="32"/>
    </location>
</feature>
<protein>
    <submittedName>
        <fullName evidence="2">Uncharacterized protein</fullName>
    </submittedName>
</protein>